<proteinExistence type="predicted"/>
<evidence type="ECO:0000256" key="1">
    <source>
        <dbReference type="SAM" id="MobiDB-lite"/>
    </source>
</evidence>
<accession>A0ABW0R5I0</accession>
<comment type="caution">
    <text evidence="2">The sequence shown here is derived from an EMBL/GenBank/DDBJ whole genome shotgun (WGS) entry which is preliminary data.</text>
</comment>
<evidence type="ECO:0008006" key="4">
    <source>
        <dbReference type="Google" id="ProtNLM"/>
    </source>
</evidence>
<evidence type="ECO:0000313" key="3">
    <source>
        <dbReference type="Proteomes" id="UP001596108"/>
    </source>
</evidence>
<dbReference type="RefSeq" id="WP_378113730.1">
    <property type="nucleotide sequence ID" value="NZ_JBHSNC010000056.1"/>
</dbReference>
<organism evidence="2 3">
    <name type="scientific">Cohnella yongneupensis</name>
    <dbReference type="NCBI Taxonomy" id="425006"/>
    <lineage>
        <taxon>Bacteria</taxon>
        <taxon>Bacillati</taxon>
        <taxon>Bacillota</taxon>
        <taxon>Bacilli</taxon>
        <taxon>Bacillales</taxon>
        <taxon>Paenibacillaceae</taxon>
        <taxon>Cohnella</taxon>
    </lineage>
</organism>
<keyword evidence="3" id="KW-1185">Reference proteome</keyword>
<sequence>MNLADMLCYADIAELTAIAETYECTCSSHSKNELIQSILSTVQRRDVLESRVGEMTAADLRFLNSLLFESRVTYSLEELKARALGGESVNSPFNAGKPQAAAPVAPTPPAKGSRSRKGKNGPPSAPVAPEDIARHAISRFKKFGWLFNGFSQQTRYLYQVPEDVRTRLSDALEKRYRTMLDERDEPPAYRDEGTLLVGDMTQLLRFVRDNDLQITSEGVLYKRQIGQIIERLAVNETVPTRGGWRFGYGRHFRDYPDRMSFLYDYAYYHKLIEERTDRLTITEAGRDVADGTSRLEPPDLYRFWLRLYKGPIPNVTTLVQWITRLSAEWVSIESLYAILQPLVRSYYYDTSRDVFERRILTMLMHLGMIKWGETAGGEGVVRTTTQGKALVKGVSSPLEDKIILNP</sequence>
<reference evidence="3" key="1">
    <citation type="journal article" date="2019" name="Int. J. Syst. Evol. Microbiol.">
        <title>The Global Catalogue of Microorganisms (GCM) 10K type strain sequencing project: providing services to taxonomists for standard genome sequencing and annotation.</title>
        <authorList>
            <consortium name="The Broad Institute Genomics Platform"/>
            <consortium name="The Broad Institute Genome Sequencing Center for Infectious Disease"/>
            <person name="Wu L."/>
            <person name="Ma J."/>
        </authorList>
    </citation>
    <scope>NUCLEOTIDE SEQUENCE [LARGE SCALE GENOMIC DNA]</scope>
    <source>
        <strain evidence="3">CGMCC 1.18578</strain>
    </source>
</reference>
<protein>
    <recommendedName>
        <fullName evidence="4">Helicase XPB/Ssl2 N-terminal domain-containing protein</fullName>
    </recommendedName>
</protein>
<evidence type="ECO:0000313" key="2">
    <source>
        <dbReference type="EMBL" id="MFC5531769.1"/>
    </source>
</evidence>
<feature type="region of interest" description="Disordered" evidence="1">
    <location>
        <begin position="90"/>
        <end position="129"/>
    </location>
</feature>
<name>A0ABW0R5I0_9BACL</name>
<gene>
    <name evidence="2" type="ORF">ACFPQ4_20325</name>
</gene>
<dbReference type="EMBL" id="JBHSNC010000056">
    <property type="protein sequence ID" value="MFC5531769.1"/>
    <property type="molecule type" value="Genomic_DNA"/>
</dbReference>
<dbReference type="Proteomes" id="UP001596108">
    <property type="component" value="Unassembled WGS sequence"/>
</dbReference>